<dbReference type="KEGG" id="tpla:ElP_32160"/>
<name>A0A518H398_9BACT</name>
<dbReference type="AlphaFoldDB" id="A0A518H398"/>
<reference evidence="2 3" key="1">
    <citation type="submission" date="2019-02" db="EMBL/GenBank/DDBJ databases">
        <title>Deep-cultivation of Planctomycetes and their phenomic and genomic characterization uncovers novel biology.</title>
        <authorList>
            <person name="Wiegand S."/>
            <person name="Jogler M."/>
            <person name="Boedeker C."/>
            <person name="Pinto D."/>
            <person name="Vollmers J."/>
            <person name="Rivas-Marin E."/>
            <person name="Kohn T."/>
            <person name="Peeters S.H."/>
            <person name="Heuer A."/>
            <person name="Rast P."/>
            <person name="Oberbeckmann S."/>
            <person name="Bunk B."/>
            <person name="Jeske O."/>
            <person name="Meyerdierks A."/>
            <person name="Storesund J.E."/>
            <person name="Kallscheuer N."/>
            <person name="Luecker S."/>
            <person name="Lage O.M."/>
            <person name="Pohl T."/>
            <person name="Merkel B.J."/>
            <person name="Hornburger P."/>
            <person name="Mueller R.-W."/>
            <person name="Bruemmer F."/>
            <person name="Labrenz M."/>
            <person name="Spormann A.M."/>
            <person name="Op den Camp H."/>
            <person name="Overmann J."/>
            <person name="Amann R."/>
            <person name="Jetten M.S.M."/>
            <person name="Mascher T."/>
            <person name="Medema M.H."/>
            <person name="Devos D.P."/>
            <person name="Kaster A.-K."/>
            <person name="Ovreas L."/>
            <person name="Rohde M."/>
            <person name="Galperin M.Y."/>
            <person name="Jogler C."/>
        </authorList>
    </citation>
    <scope>NUCLEOTIDE SEQUENCE [LARGE SCALE GENOMIC DNA]</scope>
    <source>
        <strain evidence="2 3">ElP</strain>
    </source>
</reference>
<evidence type="ECO:0008006" key="4">
    <source>
        <dbReference type="Google" id="ProtNLM"/>
    </source>
</evidence>
<dbReference type="EMBL" id="CP036426">
    <property type="protein sequence ID" value="QDV35313.1"/>
    <property type="molecule type" value="Genomic_DNA"/>
</dbReference>
<dbReference type="Proteomes" id="UP000317835">
    <property type="component" value="Chromosome"/>
</dbReference>
<keyword evidence="1" id="KW-0812">Transmembrane</keyword>
<dbReference type="PANTHER" id="PTHR33627">
    <property type="entry name" value="TRANSPOSASE"/>
    <property type="match status" value="1"/>
</dbReference>
<protein>
    <recommendedName>
        <fullName evidence="4">Transposase IS4-like domain-containing protein</fullName>
    </recommendedName>
</protein>
<sequence>MKEELGLDHFEGRSWRGFHHHACLVMLAYGFLASEQRRARRERSRPGKKIA</sequence>
<evidence type="ECO:0000313" key="3">
    <source>
        <dbReference type="Proteomes" id="UP000317835"/>
    </source>
</evidence>
<keyword evidence="1" id="KW-1133">Transmembrane helix</keyword>
<feature type="transmembrane region" description="Helical" evidence="1">
    <location>
        <begin position="17"/>
        <end position="34"/>
    </location>
</feature>
<evidence type="ECO:0000256" key="1">
    <source>
        <dbReference type="SAM" id="Phobius"/>
    </source>
</evidence>
<dbReference type="InterPro" id="IPR039365">
    <property type="entry name" value="IS701-like"/>
</dbReference>
<gene>
    <name evidence="2" type="ORF">ElP_32160</name>
</gene>
<proteinExistence type="predicted"/>
<dbReference type="PANTHER" id="PTHR33627:SF1">
    <property type="entry name" value="TRANSPOSASE"/>
    <property type="match status" value="1"/>
</dbReference>
<evidence type="ECO:0000313" key="2">
    <source>
        <dbReference type="EMBL" id="QDV35313.1"/>
    </source>
</evidence>
<organism evidence="2 3">
    <name type="scientific">Tautonia plasticadhaerens</name>
    <dbReference type="NCBI Taxonomy" id="2527974"/>
    <lineage>
        <taxon>Bacteria</taxon>
        <taxon>Pseudomonadati</taxon>
        <taxon>Planctomycetota</taxon>
        <taxon>Planctomycetia</taxon>
        <taxon>Isosphaerales</taxon>
        <taxon>Isosphaeraceae</taxon>
        <taxon>Tautonia</taxon>
    </lineage>
</organism>
<accession>A0A518H398</accession>
<keyword evidence="3" id="KW-1185">Reference proteome</keyword>
<keyword evidence="1" id="KW-0472">Membrane</keyword>